<dbReference type="OrthoDB" id="1521716at2"/>
<dbReference type="STRING" id="477680.SAMN05421788_108201"/>
<dbReference type="EMBL" id="FTOR01000008">
    <property type="protein sequence ID" value="SIT29036.1"/>
    <property type="molecule type" value="Genomic_DNA"/>
</dbReference>
<reference evidence="2" key="1">
    <citation type="submission" date="2017-01" db="EMBL/GenBank/DDBJ databases">
        <authorList>
            <person name="Varghese N."/>
            <person name="Submissions S."/>
        </authorList>
    </citation>
    <scope>NUCLEOTIDE SEQUENCE [LARGE SCALE GENOMIC DNA]</scope>
    <source>
        <strain evidence="2">DSM 21054</strain>
    </source>
</reference>
<name>A0A173MDI2_9BACT</name>
<dbReference type="PROSITE" id="PS51257">
    <property type="entry name" value="PROKAR_LIPOPROTEIN"/>
    <property type="match status" value="1"/>
</dbReference>
<dbReference type="PANTHER" id="PTHR41339">
    <property type="entry name" value="LIPL48"/>
    <property type="match status" value="1"/>
</dbReference>
<dbReference type="PANTHER" id="PTHR41339:SF1">
    <property type="entry name" value="SECRETED PROTEIN"/>
    <property type="match status" value="1"/>
</dbReference>
<proteinExistence type="predicted"/>
<sequence length="403" mass="42907">MNTFTRCLLTIAMAASILSCEKNVNADRLLRPGGAFAGTATLSGIITGNRTLSNDTLYLLSGKVFVTAGSLLTIEAGARIEGIKSTDSSQVATLIVLKGAQIDCNGTPAEPVVFTSHESVPAMGDWGGIVLLGKASPVTKNTSLKNIITDTSHHIAPALLKYGGNLPADNSGSISYTRIEYAGVPYKISPLTLCGTGSGTTLEYIEVACSKNNAFDFKGGNTSAHHLVALAPLREAFATSEDYNGSISYSLVAANNRPAFLATIDSSVKSSFRSITSVPHARPLFSNLTVVGLQNKTTLTGNWLYAGIFTRTLGYRLSNSLFLGYFTSITTSDSDYNIISVPPSTKTDVNDQVQLISPWDYADFRPATFSPAATGGKPGITTYRGAFDPEQFPWTGIWARFDY</sequence>
<dbReference type="KEGG" id="fln:FLA_1664"/>
<evidence type="ECO:0000313" key="1">
    <source>
        <dbReference type="EMBL" id="SIT29036.1"/>
    </source>
</evidence>
<dbReference type="AlphaFoldDB" id="A0A173MDI2"/>
<keyword evidence="2" id="KW-1185">Reference proteome</keyword>
<organism evidence="1 2">
    <name type="scientific">Filimonas lacunae</name>
    <dbReference type="NCBI Taxonomy" id="477680"/>
    <lineage>
        <taxon>Bacteria</taxon>
        <taxon>Pseudomonadati</taxon>
        <taxon>Bacteroidota</taxon>
        <taxon>Chitinophagia</taxon>
        <taxon>Chitinophagales</taxon>
        <taxon>Chitinophagaceae</taxon>
        <taxon>Filimonas</taxon>
    </lineage>
</organism>
<gene>
    <name evidence="1" type="ORF">SAMN05421788_108201</name>
</gene>
<evidence type="ECO:0000313" key="2">
    <source>
        <dbReference type="Proteomes" id="UP000186917"/>
    </source>
</evidence>
<dbReference type="RefSeq" id="WP_076381220.1">
    <property type="nucleotide sequence ID" value="NZ_AP017422.1"/>
</dbReference>
<accession>A0A173MDI2</accession>
<protein>
    <submittedName>
        <fullName evidence="1">Uncharacterized protein</fullName>
    </submittedName>
</protein>
<dbReference type="Proteomes" id="UP000186917">
    <property type="component" value="Unassembled WGS sequence"/>
</dbReference>